<organism evidence="1 2">
    <name type="scientific">Rubroshorea leprosula</name>
    <dbReference type="NCBI Taxonomy" id="152421"/>
    <lineage>
        <taxon>Eukaryota</taxon>
        <taxon>Viridiplantae</taxon>
        <taxon>Streptophyta</taxon>
        <taxon>Embryophyta</taxon>
        <taxon>Tracheophyta</taxon>
        <taxon>Spermatophyta</taxon>
        <taxon>Magnoliopsida</taxon>
        <taxon>eudicotyledons</taxon>
        <taxon>Gunneridae</taxon>
        <taxon>Pentapetalae</taxon>
        <taxon>rosids</taxon>
        <taxon>malvids</taxon>
        <taxon>Malvales</taxon>
        <taxon>Dipterocarpaceae</taxon>
        <taxon>Rubroshorea</taxon>
    </lineage>
</organism>
<dbReference type="EMBL" id="BPVZ01000194">
    <property type="protein sequence ID" value="GKV45411.1"/>
    <property type="molecule type" value="Genomic_DNA"/>
</dbReference>
<proteinExistence type="predicted"/>
<sequence length="36" mass="4402">MMSHMSRRQGLAVRQKHFLPTIEVLITIRLCWLCWF</sequence>
<keyword evidence="2" id="KW-1185">Reference proteome</keyword>
<dbReference type="Proteomes" id="UP001054252">
    <property type="component" value="Unassembled WGS sequence"/>
</dbReference>
<evidence type="ECO:0000313" key="1">
    <source>
        <dbReference type="EMBL" id="GKV45411.1"/>
    </source>
</evidence>
<gene>
    <name evidence="1" type="ORF">SLEP1_g52492</name>
</gene>
<comment type="caution">
    <text evidence="1">The sequence shown here is derived from an EMBL/GenBank/DDBJ whole genome shotgun (WGS) entry which is preliminary data.</text>
</comment>
<evidence type="ECO:0000313" key="2">
    <source>
        <dbReference type="Proteomes" id="UP001054252"/>
    </source>
</evidence>
<accession>A0AAV5M6F6</accession>
<name>A0AAV5M6F6_9ROSI</name>
<reference evidence="1 2" key="1">
    <citation type="journal article" date="2021" name="Commun. Biol.">
        <title>The genome of Shorea leprosula (Dipterocarpaceae) highlights the ecological relevance of drought in aseasonal tropical rainforests.</title>
        <authorList>
            <person name="Ng K.K.S."/>
            <person name="Kobayashi M.J."/>
            <person name="Fawcett J.A."/>
            <person name="Hatakeyama M."/>
            <person name="Paape T."/>
            <person name="Ng C.H."/>
            <person name="Ang C.C."/>
            <person name="Tnah L.H."/>
            <person name="Lee C.T."/>
            <person name="Nishiyama T."/>
            <person name="Sese J."/>
            <person name="O'Brien M.J."/>
            <person name="Copetti D."/>
            <person name="Mohd Noor M.I."/>
            <person name="Ong R.C."/>
            <person name="Putra M."/>
            <person name="Sireger I.Z."/>
            <person name="Indrioko S."/>
            <person name="Kosugi Y."/>
            <person name="Izuno A."/>
            <person name="Isagi Y."/>
            <person name="Lee S.L."/>
            <person name="Shimizu K.K."/>
        </authorList>
    </citation>
    <scope>NUCLEOTIDE SEQUENCE [LARGE SCALE GENOMIC DNA]</scope>
    <source>
        <strain evidence="1">214</strain>
    </source>
</reference>
<dbReference type="AlphaFoldDB" id="A0AAV5M6F6"/>
<protein>
    <submittedName>
        <fullName evidence="1">Uncharacterized protein</fullName>
    </submittedName>
</protein>